<dbReference type="EMBL" id="KN881675">
    <property type="protein sequence ID" value="KIY50694.1"/>
    <property type="molecule type" value="Genomic_DNA"/>
</dbReference>
<dbReference type="AlphaFoldDB" id="A0A0D7AHQ2"/>
<dbReference type="InterPro" id="IPR040521">
    <property type="entry name" value="KDZ"/>
</dbReference>
<accession>A0A0D7AHQ2</accession>
<dbReference type="OrthoDB" id="2505969at2759"/>
<name>A0A0D7AHQ2_9AGAR</name>
<evidence type="ECO:0000313" key="2">
    <source>
        <dbReference type="Proteomes" id="UP000054144"/>
    </source>
</evidence>
<proteinExistence type="predicted"/>
<evidence type="ECO:0008006" key="3">
    <source>
        <dbReference type="Google" id="ProtNLM"/>
    </source>
</evidence>
<protein>
    <recommendedName>
        <fullName evidence="3">CxC1-like cysteine cluster associated with KDZ transposases domain-containing protein</fullName>
    </recommendedName>
</protein>
<feature type="non-terminal residue" evidence="1">
    <location>
        <position position="267"/>
    </location>
</feature>
<sequence>MNEAMAFGGAIGATPDTPQVAFTFNFLETYRQLHRVCPRLSLEGVSKALLHLHKWPRKSHLARQLSGAYDAYLAILRLVELDVKGTLHQNDIQMQAEHLCAPCMYKLDNETPLRPSILACMDGNNSLKLIDDAFKSGQPRRDSHQLKTFRFLEPEEVDLYKDDVANAQAARRVKGSKKRVKMKQDLNKCMDHWRNAGPEARKKMVELFAISGIFITLCQHGHVLVMCDMIRSGELMKYPIAHVNYLIDKYGTDIGLAYDIMCAFMKT</sequence>
<gene>
    <name evidence="1" type="ORF">FISHEDRAFT_39121</name>
</gene>
<dbReference type="PANTHER" id="PTHR33096">
    <property type="entry name" value="CXC2 DOMAIN-CONTAINING PROTEIN"/>
    <property type="match status" value="1"/>
</dbReference>
<keyword evidence="2" id="KW-1185">Reference proteome</keyword>
<evidence type="ECO:0000313" key="1">
    <source>
        <dbReference type="EMBL" id="KIY50694.1"/>
    </source>
</evidence>
<organism evidence="1 2">
    <name type="scientific">Fistulina hepatica ATCC 64428</name>
    <dbReference type="NCBI Taxonomy" id="1128425"/>
    <lineage>
        <taxon>Eukaryota</taxon>
        <taxon>Fungi</taxon>
        <taxon>Dikarya</taxon>
        <taxon>Basidiomycota</taxon>
        <taxon>Agaricomycotina</taxon>
        <taxon>Agaricomycetes</taxon>
        <taxon>Agaricomycetidae</taxon>
        <taxon>Agaricales</taxon>
        <taxon>Fistulinaceae</taxon>
        <taxon>Fistulina</taxon>
    </lineage>
</organism>
<dbReference type="Proteomes" id="UP000054144">
    <property type="component" value="Unassembled WGS sequence"/>
</dbReference>
<dbReference type="PANTHER" id="PTHR33096:SF1">
    <property type="entry name" value="CXC1-LIKE CYSTEINE CLUSTER ASSOCIATED WITH KDZ TRANSPOSASES DOMAIN-CONTAINING PROTEIN"/>
    <property type="match status" value="1"/>
</dbReference>
<dbReference type="Pfam" id="PF18758">
    <property type="entry name" value="KDZ"/>
    <property type="match status" value="1"/>
</dbReference>
<reference evidence="1 2" key="1">
    <citation type="journal article" date="2015" name="Fungal Genet. Biol.">
        <title>Evolution of novel wood decay mechanisms in Agaricales revealed by the genome sequences of Fistulina hepatica and Cylindrobasidium torrendii.</title>
        <authorList>
            <person name="Floudas D."/>
            <person name="Held B.W."/>
            <person name="Riley R."/>
            <person name="Nagy L.G."/>
            <person name="Koehler G."/>
            <person name="Ransdell A.S."/>
            <person name="Younus H."/>
            <person name="Chow J."/>
            <person name="Chiniquy J."/>
            <person name="Lipzen A."/>
            <person name="Tritt A."/>
            <person name="Sun H."/>
            <person name="Haridas S."/>
            <person name="LaButti K."/>
            <person name="Ohm R.A."/>
            <person name="Kues U."/>
            <person name="Blanchette R.A."/>
            <person name="Grigoriev I.V."/>
            <person name="Minto R.E."/>
            <person name="Hibbett D.S."/>
        </authorList>
    </citation>
    <scope>NUCLEOTIDE SEQUENCE [LARGE SCALE GENOMIC DNA]</scope>
    <source>
        <strain evidence="1 2">ATCC 64428</strain>
    </source>
</reference>